<keyword evidence="2" id="KW-1185">Reference proteome</keyword>
<sequence>MLIDKSGLLEKVALSDVYPYGPIKNALDYINVQKILERIQYKFKQTIIQDECGKYEIYATARWKMPE</sequence>
<dbReference type="STRING" id="698738.OLEAN_C26300"/>
<dbReference type="HOGENOM" id="CLU_2808211_0_0_6"/>
<dbReference type="EMBL" id="FO203512">
    <property type="protein sequence ID" value="CCK76806.1"/>
    <property type="molecule type" value="Genomic_DNA"/>
</dbReference>
<evidence type="ECO:0000313" key="1">
    <source>
        <dbReference type="EMBL" id="CCK76806.1"/>
    </source>
</evidence>
<dbReference type="KEGG" id="oai:OLEAN_C26300"/>
<accession>R4YNX1</accession>
<gene>
    <name evidence="1" type="ORF">OLEAN_C26300</name>
</gene>
<reference evidence="1 2" key="1">
    <citation type="journal article" date="2013" name="Nat. Commun.">
        <title>Genome sequence and functional genomic analysis of the oil-degrading bacterium Oleispira antarctica.</title>
        <authorList>
            <person name="Kube M."/>
            <person name="Chernikova T.N."/>
            <person name="Al-Ramahi Y."/>
            <person name="Beloqui A."/>
            <person name="Lopez-Cortez N."/>
            <person name="Guazzaroni M.E."/>
            <person name="Heipieper H.J."/>
            <person name="Klages S."/>
            <person name="Kotsyurbenko O.R."/>
            <person name="Langer I."/>
            <person name="Nechitaylo T.Y."/>
            <person name="Lunsdorf H."/>
            <person name="Fernandez M."/>
            <person name="Juarez S."/>
            <person name="Ciordia S."/>
            <person name="Singer A."/>
            <person name="Kagan O."/>
            <person name="Egorova O."/>
            <person name="Petit P.A."/>
            <person name="Stogios P."/>
            <person name="Kim Y."/>
            <person name="Tchigvintsev A."/>
            <person name="Flick R."/>
            <person name="Denaro R."/>
            <person name="Genovese M."/>
            <person name="Albar J.P."/>
            <person name="Reva O.N."/>
            <person name="Martinez-Gomariz M."/>
            <person name="Tran H."/>
            <person name="Ferrer M."/>
            <person name="Savchenko A."/>
            <person name="Yakunin A.F."/>
            <person name="Yakimov M.M."/>
            <person name="Golyshina O.V."/>
            <person name="Reinhardt R."/>
            <person name="Golyshin P.N."/>
        </authorList>
    </citation>
    <scope>NUCLEOTIDE SEQUENCE [LARGE SCALE GENOMIC DNA]</scope>
</reference>
<evidence type="ECO:0000313" key="2">
    <source>
        <dbReference type="Proteomes" id="UP000032749"/>
    </source>
</evidence>
<protein>
    <submittedName>
        <fullName evidence="1">Uncharacterized protein</fullName>
    </submittedName>
</protein>
<name>R4YNX1_OLEAN</name>
<dbReference type="Proteomes" id="UP000032749">
    <property type="component" value="Chromosome"/>
</dbReference>
<organism evidence="1 2">
    <name type="scientific">Oleispira antarctica RB-8</name>
    <dbReference type="NCBI Taxonomy" id="698738"/>
    <lineage>
        <taxon>Bacteria</taxon>
        <taxon>Pseudomonadati</taxon>
        <taxon>Pseudomonadota</taxon>
        <taxon>Gammaproteobacteria</taxon>
        <taxon>Oceanospirillales</taxon>
        <taxon>Oceanospirillaceae</taxon>
        <taxon>Oleispira</taxon>
    </lineage>
</organism>
<proteinExistence type="predicted"/>
<dbReference type="AlphaFoldDB" id="R4YNX1"/>